<dbReference type="GO" id="GO:0003677">
    <property type="term" value="F:DNA binding"/>
    <property type="evidence" value="ECO:0007669"/>
    <property type="project" value="InterPro"/>
</dbReference>
<dbReference type="InterPro" id="IPR013430">
    <property type="entry name" value="Toxin_antidote_HigA"/>
</dbReference>
<dbReference type="NCBIfam" id="TIGR02607">
    <property type="entry name" value="antidote_HigA"/>
    <property type="match status" value="1"/>
</dbReference>
<sequence length="82" mass="8768">MRWCGVASVVATGESGVTRAALSRILHGHAGISPEMALRLEAWLGEESGGKADRWLAPQSAYDLWQARAKGAPKVARVQARV</sequence>
<evidence type="ECO:0000313" key="2">
    <source>
        <dbReference type="Proteomes" id="UP000032866"/>
    </source>
</evidence>
<reference evidence="1 2" key="1">
    <citation type="journal article" date="2012" name="J. Bacteriol.">
        <title>Complete Genome Sequence of Burkholderia sp. Strain GG4, a Betaproteobacterium That Reduces 3-Oxo-N-Acylhomoserine Lactones and Produces Different N-Acylhomoserine Lactones.</title>
        <authorList>
            <person name="Hong K.W."/>
            <person name="Koh C.L."/>
            <person name="Sam C.K."/>
            <person name="Yin W.F."/>
            <person name="Chan K.G."/>
        </authorList>
    </citation>
    <scope>NUCLEOTIDE SEQUENCE [LARGE SCALE GENOMIC DNA]</scope>
    <source>
        <strain evidence="1 2">GG4</strain>
    </source>
</reference>
<dbReference type="InterPro" id="IPR010982">
    <property type="entry name" value="Lambda_DNA-bd_dom_sf"/>
</dbReference>
<evidence type="ECO:0000313" key="1">
    <source>
        <dbReference type="EMBL" id="AFQ46810.1"/>
    </source>
</evidence>
<proteinExistence type="predicted"/>
<protein>
    <submittedName>
        <fullName evidence="1">XRE family plasmid maintenance system antidote protein</fullName>
    </submittedName>
</protein>
<dbReference type="Gene3D" id="1.10.260.40">
    <property type="entry name" value="lambda repressor-like DNA-binding domains"/>
    <property type="match status" value="1"/>
</dbReference>
<gene>
    <name evidence="1" type="ORF">GEM_0358</name>
</gene>
<organism evidence="1 2">
    <name type="scientific">Burkholderia cepacia GG4</name>
    <dbReference type="NCBI Taxonomy" id="1009846"/>
    <lineage>
        <taxon>Bacteria</taxon>
        <taxon>Pseudomonadati</taxon>
        <taxon>Pseudomonadota</taxon>
        <taxon>Betaproteobacteria</taxon>
        <taxon>Burkholderiales</taxon>
        <taxon>Burkholderiaceae</taxon>
        <taxon>Burkholderia</taxon>
        <taxon>Burkholderia cepacia complex</taxon>
    </lineage>
</organism>
<dbReference type="SUPFAM" id="SSF47413">
    <property type="entry name" value="lambda repressor-like DNA-binding domains"/>
    <property type="match status" value="1"/>
</dbReference>
<accession>A0A9W3P7Y6</accession>
<dbReference type="AlphaFoldDB" id="A0A9W3P7Y6"/>
<dbReference type="KEGG" id="bct:GEM_0358"/>
<dbReference type="EMBL" id="CP003774">
    <property type="protein sequence ID" value="AFQ46810.1"/>
    <property type="molecule type" value="Genomic_DNA"/>
</dbReference>
<dbReference type="Proteomes" id="UP000032866">
    <property type="component" value="Chromosome 1"/>
</dbReference>
<name>A0A9W3P7Y6_BURCE</name>